<dbReference type="PROSITE" id="PS50011">
    <property type="entry name" value="PROTEIN_KINASE_DOM"/>
    <property type="match status" value="1"/>
</dbReference>
<evidence type="ECO:0000256" key="10">
    <source>
        <dbReference type="ARBA" id="ARBA00022840"/>
    </source>
</evidence>
<reference evidence="17" key="1">
    <citation type="submission" date="2022-07" db="EMBL/GenBank/DDBJ databases">
        <title>Draft genome sequence of Zalerion maritima ATCC 34329, a (micro)plastics degrading marine fungus.</title>
        <authorList>
            <person name="Paco A."/>
            <person name="Goncalves M.F.M."/>
            <person name="Rocha-Santos T.A.P."/>
            <person name="Alves A."/>
        </authorList>
    </citation>
    <scope>NUCLEOTIDE SEQUENCE</scope>
    <source>
        <strain evidence="17">ATCC 34329</strain>
    </source>
</reference>
<evidence type="ECO:0000256" key="14">
    <source>
        <dbReference type="ARBA" id="ARBA00048679"/>
    </source>
</evidence>
<evidence type="ECO:0000256" key="5">
    <source>
        <dbReference type="ARBA" id="ARBA00019973"/>
    </source>
</evidence>
<dbReference type="PROSITE" id="PS00109">
    <property type="entry name" value="PROTEIN_KINASE_TYR"/>
    <property type="match status" value="1"/>
</dbReference>
<evidence type="ECO:0000256" key="2">
    <source>
        <dbReference type="ARBA" id="ARBA00011534"/>
    </source>
</evidence>
<protein>
    <recommendedName>
        <fullName evidence="5">EKC/KEOPS complex subunit BUD32</fullName>
        <ecNumber evidence="3">2.7.11.1</ecNumber>
    </recommendedName>
    <alternativeName>
        <fullName evidence="11 12">Atypical Serine/threonine protein kinase BUD32</fullName>
    </alternativeName>
    <alternativeName>
        <fullName evidence="4">EKC/KEOPS complex subunit bud32</fullName>
    </alternativeName>
</protein>
<feature type="domain" description="Protein kinase" evidence="16">
    <location>
        <begin position="264"/>
        <end position="530"/>
    </location>
</feature>
<evidence type="ECO:0000256" key="12">
    <source>
        <dbReference type="ARBA" id="ARBA00033194"/>
    </source>
</evidence>
<dbReference type="Proteomes" id="UP001201980">
    <property type="component" value="Unassembled WGS sequence"/>
</dbReference>
<keyword evidence="7" id="KW-0808">Transferase</keyword>
<evidence type="ECO:0000256" key="9">
    <source>
        <dbReference type="ARBA" id="ARBA00022777"/>
    </source>
</evidence>
<dbReference type="EC" id="2.7.11.1" evidence="3"/>
<evidence type="ECO:0000256" key="8">
    <source>
        <dbReference type="ARBA" id="ARBA00022741"/>
    </source>
</evidence>
<comment type="subunit">
    <text evidence="2">Component of the EKC/KEOPS complex composed of at least BUD32, CGI121, GON7, KAE1 and PCC1; the whole complex dimerizes.</text>
</comment>
<keyword evidence="9 17" id="KW-0418">Kinase</keyword>
<gene>
    <name evidence="17" type="ORF">MKZ38_005299</name>
</gene>
<evidence type="ECO:0000259" key="16">
    <source>
        <dbReference type="PROSITE" id="PS50011"/>
    </source>
</evidence>
<keyword evidence="6" id="KW-0723">Serine/threonine-protein kinase</keyword>
<dbReference type="SMART" id="SM00220">
    <property type="entry name" value="S_TKc"/>
    <property type="match status" value="1"/>
</dbReference>
<dbReference type="GO" id="GO:0004674">
    <property type="term" value="F:protein serine/threonine kinase activity"/>
    <property type="evidence" value="ECO:0007669"/>
    <property type="project" value="UniProtKB-KW"/>
</dbReference>
<evidence type="ECO:0000256" key="11">
    <source>
        <dbReference type="ARBA" id="ARBA00030980"/>
    </source>
</evidence>
<dbReference type="InterPro" id="IPR050660">
    <property type="entry name" value="NEK_Ser/Thr_kinase"/>
</dbReference>
<dbReference type="AlphaFoldDB" id="A0AAD5RR43"/>
<dbReference type="EMBL" id="JAKWBI020000318">
    <property type="protein sequence ID" value="KAJ2896675.1"/>
    <property type="molecule type" value="Genomic_DNA"/>
</dbReference>
<evidence type="ECO:0000256" key="7">
    <source>
        <dbReference type="ARBA" id="ARBA00022679"/>
    </source>
</evidence>
<evidence type="ECO:0000256" key="15">
    <source>
        <dbReference type="SAM" id="MobiDB-lite"/>
    </source>
</evidence>
<evidence type="ECO:0000313" key="17">
    <source>
        <dbReference type="EMBL" id="KAJ2896675.1"/>
    </source>
</evidence>
<dbReference type="PANTHER" id="PTHR43671:SF98">
    <property type="entry name" value="SERINE_THREONINE-PROTEIN KINASE NEK11"/>
    <property type="match status" value="1"/>
</dbReference>
<feature type="region of interest" description="Disordered" evidence="15">
    <location>
        <begin position="124"/>
        <end position="146"/>
    </location>
</feature>
<dbReference type="InterPro" id="IPR008266">
    <property type="entry name" value="Tyr_kinase_AS"/>
</dbReference>
<dbReference type="Gene3D" id="1.10.510.10">
    <property type="entry name" value="Transferase(Phosphotransferase) domain 1"/>
    <property type="match status" value="1"/>
</dbReference>
<evidence type="ECO:0000256" key="13">
    <source>
        <dbReference type="ARBA" id="ARBA00047899"/>
    </source>
</evidence>
<evidence type="ECO:0000256" key="3">
    <source>
        <dbReference type="ARBA" id="ARBA00012513"/>
    </source>
</evidence>
<accession>A0AAD5RR43</accession>
<dbReference type="PANTHER" id="PTHR43671">
    <property type="entry name" value="SERINE/THREONINE-PROTEIN KINASE NEK"/>
    <property type="match status" value="1"/>
</dbReference>
<comment type="function">
    <text evidence="1">Component of the EKC/KEOPS complex that is required for the formation of a threonylcarbamoyl group on adenosine at position 37 (t(6)A37) in tRNAs that read codons beginning with adenine. The complex is probably involved in the transfer of the threonylcarbamoyl moiety of threonylcarbamoyl-AMP (TC-AMP) to the N6 group of A37. BUD32 has ATPase activity in the context of the EKC/KEOPS complex and likely plays a supporting role to the catalytic subunit KAE1. The EKC/KEOPS complex also promotes both telomere uncapping and telomere elongation. The complex is required for efficient recruitment of transcriptional coactivators.</text>
</comment>
<organism evidence="17 18">
    <name type="scientific">Zalerion maritima</name>
    <dbReference type="NCBI Taxonomy" id="339359"/>
    <lineage>
        <taxon>Eukaryota</taxon>
        <taxon>Fungi</taxon>
        <taxon>Dikarya</taxon>
        <taxon>Ascomycota</taxon>
        <taxon>Pezizomycotina</taxon>
        <taxon>Sordariomycetes</taxon>
        <taxon>Lulworthiomycetidae</taxon>
        <taxon>Lulworthiales</taxon>
        <taxon>Lulworthiaceae</taxon>
        <taxon>Zalerion</taxon>
    </lineage>
</organism>
<evidence type="ECO:0000256" key="4">
    <source>
        <dbReference type="ARBA" id="ARBA00013948"/>
    </source>
</evidence>
<keyword evidence="8" id="KW-0547">Nucleotide-binding</keyword>
<proteinExistence type="predicted"/>
<evidence type="ECO:0000256" key="1">
    <source>
        <dbReference type="ARBA" id="ARBA00003747"/>
    </source>
</evidence>
<name>A0AAD5RR43_9PEZI</name>
<comment type="catalytic activity">
    <reaction evidence="13">
        <text>L-threonyl-[protein] + ATP = O-phospho-L-threonyl-[protein] + ADP + H(+)</text>
        <dbReference type="Rhea" id="RHEA:46608"/>
        <dbReference type="Rhea" id="RHEA-COMP:11060"/>
        <dbReference type="Rhea" id="RHEA-COMP:11605"/>
        <dbReference type="ChEBI" id="CHEBI:15378"/>
        <dbReference type="ChEBI" id="CHEBI:30013"/>
        <dbReference type="ChEBI" id="CHEBI:30616"/>
        <dbReference type="ChEBI" id="CHEBI:61977"/>
        <dbReference type="ChEBI" id="CHEBI:456216"/>
        <dbReference type="EC" id="2.7.11.1"/>
    </reaction>
</comment>
<sequence length="530" mass="59592">MEDPAGHITKKRDRTNENFRRAVENAMRRWDGISHRYQTDVYVSVRRRGRYFEYTSLDSPSWPTPAVEISKNYPLPIKKRPVDFMRRRRLAKRNKDARPIVDGGDPPRLARETALGSLIIPDCDQKRDQRGHESGTQWDEFRALGPKNMTGFGPMSGVDEARGSHFVPSIADVAKCPASASSATPHHLPGGIASRTASMSNQATPDDLFSKEVLRLRAEYEHRRVITNLYPPGGRPHLELDLQRGDKSYMTYWFDDGTKYGQCVRIFDVPGTLSGDILRLYRKLPSISGHFEIDGDNIRPLDRCLDHPEIIEDDSEDVSELVSKLPLVCVNAAKHFVKKGKYRSEIENLIRCQGGSVPGHPLSPHVIQLLGRSADGQLVFEKLSSSARTLGRFSSLAFYKSWILQLIDALDCLHSVGIVHRDLRADNLLFSDDGERLVVCDLESRWGKRSAPEVAFQGGLEDSGWTPKSDIYDIGNCVKSMVYANGPITHFIEWPVPPPLEAIVEACICPRPEERPTLADLRIMVGEIQT</sequence>
<comment type="catalytic activity">
    <reaction evidence="14">
        <text>L-seryl-[protein] + ATP = O-phospho-L-seryl-[protein] + ADP + H(+)</text>
        <dbReference type="Rhea" id="RHEA:17989"/>
        <dbReference type="Rhea" id="RHEA-COMP:9863"/>
        <dbReference type="Rhea" id="RHEA-COMP:11604"/>
        <dbReference type="ChEBI" id="CHEBI:15378"/>
        <dbReference type="ChEBI" id="CHEBI:29999"/>
        <dbReference type="ChEBI" id="CHEBI:30616"/>
        <dbReference type="ChEBI" id="CHEBI:83421"/>
        <dbReference type="ChEBI" id="CHEBI:456216"/>
        <dbReference type="EC" id="2.7.11.1"/>
    </reaction>
</comment>
<keyword evidence="10" id="KW-0067">ATP-binding</keyword>
<dbReference type="InterPro" id="IPR011009">
    <property type="entry name" value="Kinase-like_dom_sf"/>
</dbReference>
<feature type="compositionally biased region" description="Basic and acidic residues" evidence="15">
    <location>
        <begin position="124"/>
        <end position="133"/>
    </location>
</feature>
<dbReference type="InterPro" id="IPR000719">
    <property type="entry name" value="Prot_kinase_dom"/>
</dbReference>
<dbReference type="GO" id="GO:0005524">
    <property type="term" value="F:ATP binding"/>
    <property type="evidence" value="ECO:0007669"/>
    <property type="project" value="UniProtKB-KW"/>
</dbReference>
<comment type="caution">
    <text evidence="17">The sequence shown here is derived from an EMBL/GenBank/DDBJ whole genome shotgun (WGS) entry which is preliminary data.</text>
</comment>
<keyword evidence="18" id="KW-1185">Reference proteome</keyword>
<evidence type="ECO:0000313" key="18">
    <source>
        <dbReference type="Proteomes" id="UP001201980"/>
    </source>
</evidence>
<evidence type="ECO:0000256" key="6">
    <source>
        <dbReference type="ARBA" id="ARBA00022527"/>
    </source>
</evidence>
<dbReference type="SUPFAM" id="SSF56112">
    <property type="entry name" value="Protein kinase-like (PK-like)"/>
    <property type="match status" value="1"/>
</dbReference>